<dbReference type="STRING" id="363870.NG54_08815"/>
<feature type="compositionally biased region" description="Polar residues" evidence="1">
    <location>
        <begin position="52"/>
        <end position="65"/>
    </location>
</feature>
<gene>
    <name evidence="3" type="ORF">NG54_08815</name>
</gene>
<feature type="region of interest" description="Disordered" evidence="1">
    <location>
        <begin position="34"/>
        <end position="65"/>
    </location>
</feature>
<dbReference type="Pfam" id="PF13529">
    <property type="entry name" value="Peptidase_C39_2"/>
    <property type="match status" value="1"/>
</dbReference>
<name>A0A0A6VFS4_9BACI</name>
<reference evidence="3 4" key="1">
    <citation type="submission" date="2014-10" db="EMBL/GenBank/DDBJ databases">
        <title>Draft genome of phytase producing Bacillus ginsengihumi strain M2.11.</title>
        <authorList>
            <person name="Toymentseva A."/>
            <person name="Boulygina E.A."/>
            <person name="Kazakov S.V."/>
            <person name="Kayumov I."/>
            <person name="Suleimanova A.D."/>
            <person name="Mardanova A.M."/>
            <person name="Maria S.N."/>
            <person name="Sergey M.Y."/>
            <person name="Sharipova M.R."/>
        </authorList>
    </citation>
    <scope>NUCLEOTIDE SEQUENCE [LARGE SCALE GENOMIC DNA]</scope>
    <source>
        <strain evidence="3 4">M2.11</strain>
    </source>
</reference>
<accession>A0A0A6VFS4</accession>
<dbReference type="PIRSF" id="PIRSF032442">
    <property type="entry name" value="UCP032442"/>
    <property type="match status" value="1"/>
</dbReference>
<sequence length="260" mass="29247">MKQASRFILSLLLLISLLLVLNYYHHSDLNKKKSDNVEADVKTSEKKEKNHANANVKAQQSTSKQTTIEKKILDAPLINQMSSPRLYNGCEVTSLAMLLNANGIKVTKNELANQIKRVPLTYDNGLHGNPNVGFVGNMENGPGLGVNHGPIYDLAKKYAGNKVKDITNHSFDEIITNIQAGHPVWVIINTKFQPISNFTEWNTPQGKVRITYSCHSVLITGYDKQHIYVNDPYGTKNKQLDRDQFIKAWEQMGKQAIVMK</sequence>
<dbReference type="InterPro" id="IPR016997">
    <property type="entry name" value="UCP032442"/>
</dbReference>
<feature type="domain" description="Peptidase C39-like" evidence="2">
    <location>
        <begin position="73"/>
        <end position="233"/>
    </location>
</feature>
<dbReference type="PANTHER" id="PTHR37806">
    <property type="entry name" value="LMO0724 PROTEIN"/>
    <property type="match status" value="1"/>
</dbReference>
<feature type="compositionally biased region" description="Basic and acidic residues" evidence="1">
    <location>
        <begin position="34"/>
        <end position="51"/>
    </location>
</feature>
<dbReference type="Proteomes" id="UP000030588">
    <property type="component" value="Unassembled WGS sequence"/>
</dbReference>
<organism evidence="3 4">
    <name type="scientific">Heyndrickxia ginsengihumi</name>
    <dbReference type="NCBI Taxonomy" id="363870"/>
    <lineage>
        <taxon>Bacteria</taxon>
        <taxon>Bacillati</taxon>
        <taxon>Bacillota</taxon>
        <taxon>Bacilli</taxon>
        <taxon>Bacillales</taxon>
        <taxon>Bacillaceae</taxon>
        <taxon>Heyndrickxia</taxon>
    </lineage>
</organism>
<dbReference type="AlphaFoldDB" id="A0A0A6VFS4"/>
<evidence type="ECO:0000313" key="3">
    <source>
        <dbReference type="EMBL" id="KHD85474.1"/>
    </source>
</evidence>
<proteinExistence type="predicted"/>
<protein>
    <recommendedName>
        <fullName evidence="2">Peptidase C39-like domain-containing protein</fullName>
    </recommendedName>
</protein>
<dbReference type="InterPro" id="IPR039564">
    <property type="entry name" value="Peptidase_C39-like"/>
</dbReference>
<dbReference type="CDD" id="cd02549">
    <property type="entry name" value="Peptidase_C39A"/>
    <property type="match status" value="1"/>
</dbReference>
<comment type="caution">
    <text evidence="3">The sequence shown here is derived from an EMBL/GenBank/DDBJ whole genome shotgun (WGS) entry which is preliminary data.</text>
</comment>
<evidence type="ECO:0000259" key="2">
    <source>
        <dbReference type="Pfam" id="PF13529"/>
    </source>
</evidence>
<evidence type="ECO:0000256" key="1">
    <source>
        <dbReference type="SAM" id="MobiDB-lite"/>
    </source>
</evidence>
<dbReference type="InterPro" id="IPR039563">
    <property type="entry name" value="Peptidase_C39_single_dom"/>
</dbReference>
<dbReference type="RefSeq" id="WP_035354495.1">
    <property type="nucleotide sequence ID" value="NZ_JBCNRP010000008.1"/>
</dbReference>
<dbReference type="PANTHER" id="PTHR37806:SF1">
    <property type="entry name" value="PEPTIDASE C39-LIKE DOMAIN-CONTAINING PROTEIN"/>
    <property type="match status" value="1"/>
</dbReference>
<evidence type="ECO:0000313" key="4">
    <source>
        <dbReference type="Proteomes" id="UP000030588"/>
    </source>
</evidence>
<dbReference type="Gene3D" id="3.90.70.10">
    <property type="entry name" value="Cysteine proteinases"/>
    <property type="match status" value="1"/>
</dbReference>
<dbReference type="EMBL" id="JRUN01000022">
    <property type="protein sequence ID" value="KHD85474.1"/>
    <property type="molecule type" value="Genomic_DNA"/>
</dbReference>
<dbReference type="OrthoDB" id="1164310at2"/>